<dbReference type="Pfam" id="PF00072">
    <property type="entry name" value="Response_reg"/>
    <property type="match status" value="1"/>
</dbReference>
<dbReference type="GO" id="GO:0000156">
    <property type="term" value="F:phosphorelay response regulator activity"/>
    <property type="evidence" value="ECO:0007669"/>
    <property type="project" value="InterPro"/>
</dbReference>
<evidence type="ECO:0000256" key="7">
    <source>
        <dbReference type="PROSITE-ProRule" id="PRU00169"/>
    </source>
</evidence>
<evidence type="ECO:0000256" key="5">
    <source>
        <dbReference type="ARBA" id="ARBA00024867"/>
    </source>
</evidence>
<reference evidence="10 11" key="1">
    <citation type="submission" date="2016-07" db="EMBL/GenBank/DDBJ databases">
        <title>Characterization of isolates of Eisenbergiella tayi derived from blood cultures, using whole genome sequencing.</title>
        <authorList>
            <person name="Burdz T."/>
            <person name="Wiebe D."/>
            <person name="Huynh C."/>
            <person name="Bernard K."/>
        </authorList>
    </citation>
    <scope>NUCLEOTIDE SEQUENCE [LARGE SCALE GENOMIC DNA]</scope>
    <source>
        <strain evidence="10 11">NML 120489</strain>
    </source>
</reference>
<feature type="modified residue" description="4-aspartylphosphate" evidence="7">
    <location>
        <position position="59"/>
    </location>
</feature>
<comment type="function">
    <text evidence="6">Required for high-level post-exponential phase expression of a series of secreted proteins.</text>
</comment>
<protein>
    <recommendedName>
        <fullName evidence="1">Stage 0 sporulation protein A homolog</fullName>
    </recommendedName>
</protein>
<sequence length="234" mass="27819">MYDIGICDDGEFTCSEIEEMLLQYEKKHMIKFAVHIWNSGEQLCRYLKNSGGLDLIFLDIELLDLDGIVVGRYIREELENRDIQIVYISCKGQYAQQLFKMQPMDFLVKPILQKQIDETMELAIKIIDKNNMFFEFQKGGEYYKIPYGDILYFYSAGRKIHIVLKNKEIEFYDKIDTIREKLPEDFILIHKSYIINRNHVRKYTYETAEMSNDKILSISKPNRKDVREHILNQG</sequence>
<feature type="domain" description="Response regulatory" evidence="8">
    <location>
        <begin position="3"/>
        <end position="124"/>
    </location>
</feature>
<evidence type="ECO:0000256" key="6">
    <source>
        <dbReference type="ARBA" id="ARBA00037164"/>
    </source>
</evidence>
<evidence type="ECO:0000256" key="4">
    <source>
        <dbReference type="ARBA" id="ARBA00023159"/>
    </source>
</evidence>
<evidence type="ECO:0000259" key="8">
    <source>
        <dbReference type="PROSITE" id="PS50110"/>
    </source>
</evidence>
<dbReference type="PROSITE" id="PS50930">
    <property type="entry name" value="HTH_LYTTR"/>
    <property type="match status" value="1"/>
</dbReference>
<dbReference type="EMBL" id="MCGI01000001">
    <property type="protein sequence ID" value="ODM13621.1"/>
    <property type="molecule type" value="Genomic_DNA"/>
</dbReference>
<accession>A0A1E3AYM9</accession>
<dbReference type="PANTHER" id="PTHR37299">
    <property type="entry name" value="TRANSCRIPTIONAL REGULATOR-RELATED"/>
    <property type="match status" value="1"/>
</dbReference>
<dbReference type="Gene3D" id="2.40.50.1020">
    <property type="entry name" value="LytTr DNA-binding domain"/>
    <property type="match status" value="1"/>
</dbReference>
<keyword evidence="4" id="KW-0010">Activator</keyword>
<keyword evidence="2" id="KW-0963">Cytoplasm</keyword>
<comment type="function">
    <text evidence="5">May play the central regulatory role in sporulation. It may be an element of the effector pathway responsible for the activation of sporulation genes in response to nutritional stress. Spo0A may act in concert with spo0H (a sigma factor) to control the expression of some genes that are critical to the sporulation process.</text>
</comment>
<dbReference type="PANTHER" id="PTHR37299:SF3">
    <property type="entry name" value="STAGE 0 SPORULATION PROTEIN A HOMOLOG"/>
    <property type="match status" value="1"/>
</dbReference>
<evidence type="ECO:0000313" key="10">
    <source>
        <dbReference type="EMBL" id="ODM13621.1"/>
    </source>
</evidence>
<evidence type="ECO:0000256" key="2">
    <source>
        <dbReference type="ARBA" id="ARBA00022490"/>
    </source>
</evidence>
<dbReference type="InterPro" id="IPR007492">
    <property type="entry name" value="LytTR_DNA-bd_dom"/>
</dbReference>
<keyword evidence="3" id="KW-0902">Two-component regulatory system</keyword>
<evidence type="ECO:0000256" key="1">
    <source>
        <dbReference type="ARBA" id="ARBA00018672"/>
    </source>
</evidence>
<dbReference type="InterPro" id="IPR046947">
    <property type="entry name" value="LytR-like"/>
</dbReference>
<dbReference type="InterPro" id="IPR001789">
    <property type="entry name" value="Sig_transdc_resp-reg_receiver"/>
</dbReference>
<proteinExistence type="predicted"/>
<comment type="caution">
    <text evidence="10">The sequence shown here is derived from an EMBL/GenBank/DDBJ whole genome shotgun (WGS) entry which is preliminary data.</text>
</comment>
<dbReference type="AlphaFoldDB" id="A0A1E3AYM9"/>
<evidence type="ECO:0000313" key="11">
    <source>
        <dbReference type="Proteomes" id="UP000095003"/>
    </source>
</evidence>
<gene>
    <name evidence="10" type="primary">agrA</name>
    <name evidence="10" type="ORF">BEH84_01337</name>
</gene>
<dbReference type="InterPro" id="IPR011006">
    <property type="entry name" value="CheY-like_superfamily"/>
</dbReference>
<dbReference type="Gene3D" id="3.40.50.2300">
    <property type="match status" value="1"/>
</dbReference>
<organism evidence="10 11">
    <name type="scientific">Eisenbergiella tayi</name>
    <dbReference type="NCBI Taxonomy" id="1432052"/>
    <lineage>
        <taxon>Bacteria</taxon>
        <taxon>Bacillati</taxon>
        <taxon>Bacillota</taxon>
        <taxon>Clostridia</taxon>
        <taxon>Lachnospirales</taxon>
        <taxon>Lachnospiraceae</taxon>
        <taxon>Eisenbergiella</taxon>
    </lineage>
</organism>
<dbReference type="GO" id="GO:0003677">
    <property type="term" value="F:DNA binding"/>
    <property type="evidence" value="ECO:0007669"/>
    <property type="project" value="InterPro"/>
</dbReference>
<evidence type="ECO:0000259" key="9">
    <source>
        <dbReference type="PROSITE" id="PS50930"/>
    </source>
</evidence>
<dbReference type="Proteomes" id="UP000095003">
    <property type="component" value="Unassembled WGS sequence"/>
</dbReference>
<evidence type="ECO:0000256" key="3">
    <source>
        <dbReference type="ARBA" id="ARBA00023012"/>
    </source>
</evidence>
<name>A0A1E3AYM9_9FIRM</name>
<dbReference type="SMART" id="SM00448">
    <property type="entry name" value="REC"/>
    <property type="match status" value="1"/>
</dbReference>
<dbReference type="Pfam" id="PF04397">
    <property type="entry name" value="LytTR"/>
    <property type="match status" value="1"/>
</dbReference>
<feature type="domain" description="HTH LytTR-type" evidence="9">
    <location>
        <begin position="134"/>
        <end position="232"/>
    </location>
</feature>
<dbReference type="SMART" id="SM00850">
    <property type="entry name" value="LytTR"/>
    <property type="match status" value="1"/>
</dbReference>
<keyword evidence="7" id="KW-0597">Phosphoprotein</keyword>
<dbReference type="SUPFAM" id="SSF52172">
    <property type="entry name" value="CheY-like"/>
    <property type="match status" value="1"/>
</dbReference>
<dbReference type="PROSITE" id="PS50110">
    <property type="entry name" value="RESPONSE_REGULATORY"/>
    <property type="match status" value="1"/>
</dbReference>